<keyword evidence="2" id="KW-0472">Membrane</keyword>
<evidence type="ECO:0000313" key="4">
    <source>
        <dbReference type="Proteomes" id="UP001237642"/>
    </source>
</evidence>
<feature type="coiled-coil region" evidence="1">
    <location>
        <begin position="16"/>
        <end position="50"/>
    </location>
</feature>
<organism evidence="3 4">
    <name type="scientific">Heracleum sosnowskyi</name>
    <dbReference type="NCBI Taxonomy" id="360622"/>
    <lineage>
        <taxon>Eukaryota</taxon>
        <taxon>Viridiplantae</taxon>
        <taxon>Streptophyta</taxon>
        <taxon>Embryophyta</taxon>
        <taxon>Tracheophyta</taxon>
        <taxon>Spermatophyta</taxon>
        <taxon>Magnoliopsida</taxon>
        <taxon>eudicotyledons</taxon>
        <taxon>Gunneridae</taxon>
        <taxon>Pentapetalae</taxon>
        <taxon>asterids</taxon>
        <taxon>campanulids</taxon>
        <taxon>Apiales</taxon>
        <taxon>Apiaceae</taxon>
        <taxon>Apioideae</taxon>
        <taxon>apioid superclade</taxon>
        <taxon>Tordylieae</taxon>
        <taxon>Tordyliinae</taxon>
        <taxon>Heracleum</taxon>
    </lineage>
</organism>
<name>A0AAD8I0M0_9APIA</name>
<evidence type="ECO:0000256" key="2">
    <source>
        <dbReference type="SAM" id="Phobius"/>
    </source>
</evidence>
<evidence type="ECO:0000313" key="3">
    <source>
        <dbReference type="EMBL" id="KAK1376927.1"/>
    </source>
</evidence>
<evidence type="ECO:0000256" key="1">
    <source>
        <dbReference type="SAM" id="Coils"/>
    </source>
</evidence>
<protein>
    <submittedName>
        <fullName evidence="3">Uncharacterized protein</fullName>
    </submittedName>
</protein>
<keyword evidence="2" id="KW-0812">Transmembrane</keyword>
<reference evidence="3" key="1">
    <citation type="submission" date="2023-02" db="EMBL/GenBank/DDBJ databases">
        <title>Genome of toxic invasive species Heracleum sosnowskyi carries increased number of genes despite the absence of recent whole-genome duplications.</title>
        <authorList>
            <person name="Schelkunov M."/>
            <person name="Shtratnikova V."/>
            <person name="Makarenko M."/>
            <person name="Klepikova A."/>
            <person name="Omelchenko D."/>
            <person name="Novikova G."/>
            <person name="Obukhova E."/>
            <person name="Bogdanov V."/>
            <person name="Penin A."/>
            <person name="Logacheva M."/>
        </authorList>
    </citation>
    <scope>NUCLEOTIDE SEQUENCE</scope>
    <source>
        <strain evidence="3">Hsosn_3</strain>
        <tissue evidence="3">Leaf</tissue>
    </source>
</reference>
<proteinExistence type="predicted"/>
<accession>A0AAD8I0M0</accession>
<comment type="caution">
    <text evidence="3">The sequence shown here is derived from an EMBL/GenBank/DDBJ whole genome shotgun (WGS) entry which is preliminary data.</text>
</comment>
<sequence>MELETALMEMVKQDNRRELSAKFEQLERDVAELEQALAHKQEQENALLQVLMRVEQEQRLTEDARRFAEQDAQAQRYARDMLLKCFRYCSLLIILISFIASVEME</sequence>
<dbReference type="AlphaFoldDB" id="A0AAD8I0M0"/>
<keyword evidence="2" id="KW-1133">Transmembrane helix</keyword>
<dbReference type="EMBL" id="JAUIZM010000007">
    <property type="protein sequence ID" value="KAK1376927.1"/>
    <property type="molecule type" value="Genomic_DNA"/>
</dbReference>
<gene>
    <name evidence="3" type="ORF">POM88_033120</name>
</gene>
<keyword evidence="1" id="KW-0175">Coiled coil</keyword>
<feature type="transmembrane region" description="Helical" evidence="2">
    <location>
        <begin position="85"/>
        <end position="102"/>
    </location>
</feature>
<dbReference type="Proteomes" id="UP001237642">
    <property type="component" value="Unassembled WGS sequence"/>
</dbReference>
<keyword evidence="4" id="KW-1185">Reference proteome</keyword>
<reference evidence="3" key="2">
    <citation type="submission" date="2023-05" db="EMBL/GenBank/DDBJ databases">
        <authorList>
            <person name="Schelkunov M.I."/>
        </authorList>
    </citation>
    <scope>NUCLEOTIDE SEQUENCE</scope>
    <source>
        <strain evidence="3">Hsosn_3</strain>
        <tissue evidence="3">Leaf</tissue>
    </source>
</reference>